<feature type="non-terminal residue" evidence="21">
    <location>
        <position position="1416"/>
    </location>
</feature>
<dbReference type="Proteomes" id="UP000611277">
    <property type="component" value="Unassembled WGS sequence"/>
</dbReference>
<evidence type="ECO:0000259" key="19">
    <source>
        <dbReference type="PROSITE" id="PS50097"/>
    </source>
</evidence>
<evidence type="ECO:0000256" key="3">
    <source>
        <dbReference type="ARBA" id="ARBA00022499"/>
    </source>
</evidence>
<dbReference type="Pfam" id="PF00651">
    <property type="entry name" value="BTB"/>
    <property type="match status" value="1"/>
</dbReference>
<feature type="non-terminal residue" evidence="21">
    <location>
        <position position="1"/>
    </location>
</feature>
<evidence type="ECO:0000256" key="1">
    <source>
        <dbReference type="ARBA" id="ARBA00004123"/>
    </source>
</evidence>
<evidence type="ECO:0000256" key="2">
    <source>
        <dbReference type="ARBA" id="ARBA00006661"/>
    </source>
</evidence>
<dbReference type="GO" id="GO:0008270">
    <property type="term" value="F:zinc ion binding"/>
    <property type="evidence" value="ECO:0007669"/>
    <property type="project" value="UniProtKB-KW"/>
</dbReference>
<feature type="compositionally biased region" description="Polar residues" evidence="18">
    <location>
        <begin position="1270"/>
        <end position="1297"/>
    </location>
</feature>
<feature type="region of interest" description="Disordered" evidence="18">
    <location>
        <begin position="720"/>
        <end position="765"/>
    </location>
</feature>
<evidence type="ECO:0000256" key="13">
    <source>
        <dbReference type="ARBA" id="ARBA00023242"/>
    </source>
</evidence>
<keyword evidence="8 17" id="KW-0863">Zinc-finger</keyword>
<evidence type="ECO:0000256" key="11">
    <source>
        <dbReference type="ARBA" id="ARBA00023172"/>
    </source>
</evidence>
<dbReference type="FunFam" id="3.30.710.10:FF:000116">
    <property type="entry name" value="SLX4 structure-specific endonuclease subunit"/>
    <property type="match status" value="1"/>
</dbReference>
<feature type="compositionally biased region" description="Polar residues" evidence="18">
    <location>
        <begin position="388"/>
        <end position="417"/>
    </location>
</feature>
<dbReference type="PROSITE" id="PS51908">
    <property type="entry name" value="ZF_UBZ4"/>
    <property type="match status" value="1"/>
</dbReference>
<evidence type="ECO:0000256" key="5">
    <source>
        <dbReference type="ARBA" id="ARBA00022723"/>
    </source>
</evidence>
<feature type="compositionally biased region" description="Basic and acidic residues" evidence="18">
    <location>
        <begin position="212"/>
        <end position="232"/>
    </location>
</feature>
<evidence type="ECO:0000313" key="22">
    <source>
        <dbReference type="Proteomes" id="UP000611277"/>
    </source>
</evidence>
<feature type="compositionally biased region" description="Polar residues" evidence="18">
    <location>
        <begin position="1076"/>
        <end position="1085"/>
    </location>
</feature>
<keyword evidence="21" id="KW-0255">Endonuclease</keyword>
<sequence length="1416" mass="153809">SPTPKVRVAELVVERMQQFKRVAPEQLKHSLDGSIPKTAASRDFPARSQEQNPPEDGTILFSILSLPSLPDTHHLPSVEYDTALAVALQQESKEEALASLEDAGLFFCQICQKDLTAMNTLRREQHVNRCLDEMEEAQMSSSSKPVVPECPICGKQFQTPQSRVNHLKRCAVEMDVPPNLLLQAVQLQVATLGDAALQCPSNQPSRTKRKGPSNEDSRKTQKRAKMEPKDEDLQVAMAMSRSLLEQEKQEQAKSITNVKAMAAFPIKWKPGSDKKRRRKGTSAPPPLLLQDPEKAHKRIQERVAMMLTEEVEFPPTPQLPISRILEDESGKATWLMPLSKTKKCFLWKISALTGPCDLESFYTAALTPLIVPWKPVQCKPENLQPLVGSQQPEVSQQTQPDLSSQKPICTKVGGQTSDESKPGLEGEGQLLSPSQKDMQTLQDLVELAREGLTLTQWNLDTGHVQAAEQPGEELTPSDLPHSGFVPPSKEKSLLRSSSKRSPLRTLAEDFGAMVNNPHLSDVQFQVDSGDILYAHLFVLYARCPVAAQAVHSEGLVVEEDGAVPTHRVLLSDVSAEAVAAFLRYLYAADTNFPAGLWPQLRALAARFGVRELMAECENTGESQVSSGVDSEDDLISVRDDEDCEDRAENFQDLLKSVWVGEDEEELAMLSPGCQKEDDSEVGEQELEEIYEFAATQRKMAQSERDVSEGTHCSICGDTEAVQGTNQQTEQEEVKSPESASTTVVPHHSEPQKWDGTSHGASEGGAVGGCEDVKDSRSPQVSHEKADHCEKQLPGFQGDTDTNDSYEHLFSASQGDHCEPSPVKEVTKESGMSPSEKHVGLNGSLLFSKSQKDCSPYKNGFCGSPPPQSCVSLYPALGSSPASPKSERKFARKHVSTPKQNKKGKSFPSDEIHSQKAKELGSALKNEITVSPAELPHSESNKHTHVPVLSSPAKTQDAAAQGIKEGDVIVLSSSDDEMELEQGKKPESDSALKKMEIPGHLKCTDMEQGPEIPKADHNSSVPETEQRSAQVSRSSTDTVCVSGHVNVSPEFPLSRQTGACTEISQSPNPSPGKRLSNEMSPGTDSSWLVPGTPVLSKSRSSSTQTPVTSINSLKGPGSKLITKNLAADNSNHEMTENLIEVHGTTLSDKHLPMENSASGRSPPSSPAAQTFPKTPLPVSPVDTVLSPGHTKTESKCANISGLPTLVPLCQEQPLEDKMNISVVELEDSDREVSLPSLGSSVLLCEEPPIPVDDCWHVEYLSPARSDGHDSGQVSLAKTSIASSPSPGSWQEQGESPVQVQGIKGSTPLQGSPAGRRTTLHCPEKSPIEPCSSVGSRASYLDSKIWDDWNGEEKEDELPEILPLSQRLAAAAGPGQTNPVKTPEPPCQENNRSPSTPVTPMPAYSIMETPQLKKELSR</sequence>
<feature type="compositionally biased region" description="Low complexity" evidence="18">
    <location>
        <begin position="1155"/>
        <end position="1167"/>
    </location>
</feature>
<comment type="caution">
    <text evidence="21">The sequence shown here is derived from an EMBL/GenBank/DDBJ whole genome shotgun (WGS) entry which is preliminary data.</text>
</comment>
<dbReference type="GO" id="GO:0090656">
    <property type="term" value="P:t-circle formation"/>
    <property type="evidence" value="ECO:0007669"/>
    <property type="project" value="UniProtKB-ARBA"/>
</dbReference>
<dbReference type="PANTHER" id="PTHR21541:SF3">
    <property type="entry name" value="STRUCTURE-SPECIFIC ENDONUCLEASE SUBUNIT SLX4"/>
    <property type="match status" value="1"/>
</dbReference>
<name>A0A851S3A6_CERFA</name>
<evidence type="ECO:0000256" key="9">
    <source>
        <dbReference type="ARBA" id="ARBA00022833"/>
    </source>
</evidence>
<feature type="domain" description="BTB" evidence="19">
    <location>
        <begin position="520"/>
        <end position="594"/>
    </location>
</feature>
<feature type="compositionally biased region" description="Basic residues" evidence="18">
    <location>
        <begin position="889"/>
        <end position="904"/>
    </location>
</feature>
<keyword evidence="11" id="KW-0233">DNA recombination</keyword>
<dbReference type="PROSITE" id="PS50097">
    <property type="entry name" value="BTB"/>
    <property type="match status" value="1"/>
</dbReference>
<evidence type="ECO:0000256" key="18">
    <source>
        <dbReference type="SAM" id="MobiDB-lite"/>
    </source>
</evidence>
<keyword evidence="4" id="KW-0597">Phosphoprotein</keyword>
<dbReference type="InterPro" id="IPR011333">
    <property type="entry name" value="SKP1/BTB/POZ_sf"/>
</dbReference>
<comment type="similarity">
    <text evidence="2">Belongs to the SLX4 family.</text>
</comment>
<feature type="compositionally biased region" description="Polar residues" evidence="18">
    <location>
        <begin position="1094"/>
        <end position="1111"/>
    </location>
</feature>
<comment type="subunit">
    <text evidence="15">Forms a heterodimer with SLX1A/GIYD1. Interacts with ERCC4/XPF; catalytic subunit of the ERCC4-ERCC1 endonuclease. Interacts with MUS81; catalytic subunit of the MUS81-EME1 endonuclease. Interacts with MSH2; component of the MSH2-MSH3 mismatch repair complex. Interacts with TERF2-TERF2IP. Interacts with PLK1 and SLX4IP.</text>
</comment>
<evidence type="ECO:0000256" key="14">
    <source>
        <dbReference type="ARBA" id="ARBA00029496"/>
    </source>
</evidence>
<proteinExistence type="inferred from homology"/>
<evidence type="ECO:0000256" key="8">
    <source>
        <dbReference type="ARBA" id="ARBA00022771"/>
    </source>
</evidence>
<comment type="subcellular location">
    <subcellularLocation>
        <location evidence="1">Nucleus</location>
    </subcellularLocation>
</comment>
<feature type="region of interest" description="Disordered" evidence="18">
    <location>
        <begin position="468"/>
        <end position="498"/>
    </location>
</feature>
<dbReference type="EMBL" id="WBNC01000661">
    <property type="protein sequence ID" value="NXC97617.1"/>
    <property type="molecule type" value="Genomic_DNA"/>
</dbReference>
<dbReference type="GO" id="GO:0033557">
    <property type="term" value="C:Slx1-Slx4 complex"/>
    <property type="evidence" value="ECO:0007669"/>
    <property type="project" value="TreeGrafter"/>
</dbReference>
<keyword evidence="13" id="KW-0539">Nucleus</keyword>
<keyword evidence="9" id="KW-0862">Zinc</keyword>
<keyword evidence="21" id="KW-0540">Nuclease</keyword>
<evidence type="ECO:0000256" key="10">
    <source>
        <dbReference type="ARBA" id="ARBA00022843"/>
    </source>
</evidence>
<feature type="region of interest" description="Disordered" evidence="18">
    <location>
        <begin position="1059"/>
        <end position="1114"/>
    </location>
</feature>
<dbReference type="GO" id="GO:0004519">
    <property type="term" value="F:endonuclease activity"/>
    <property type="evidence" value="ECO:0007669"/>
    <property type="project" value="UniProtKB-KW"/>
</dbReference>
<dbReference type="GO" id="GO:0003677">
    <property type="term" value="F:DNA binding"/>
    <property type="evidence" value="ECO:0007669"/>
    <property type="project" value="InterPro"/>
</dbReference>
<keyword evidence="10" id="KW-0832">Ubl conjugation</keyword>
<evidence type="ECO:0000313" key="21">
    <source>
        <dbReference type="EMBL" id="NXC97617.1"/>
    </source>
</evidence>
<keyword evidence="7 17" id="KW-0227">DNA damage</keyword>
<gene>
    <name evidence="21" type="primary">Slx4_0</name>
    <name evidence="21" type="ORF">CERFAM_R08709</name>
</gene>
<keyword evidence="22" id="KW-1185">Reference proteome</keyword>
<evidence type="ECO:0000256" key="16">
    <source>
        <dbReference type="ARBA" id="ARBA00076095"/>
    </source>
</evidence>
<keyword evidence="12 17" id="KW-0234">DNA repair</keyword>
<dbReference type="SUPFAM" id="SSF54695">
    <property type="entry name" value="POZ domain"/>
    <property type="match status" value="1"/>
</dbReference>
<feature type="compositionally biased region" description="Basic and acidic residues" evidence="18">
    <location>
        <begin position="980"/>
        <end position="1004"/>
    </location>
</feature>
<dbReference type="CDD" id="cd18288">
    <property type="entry name" value="BTB_POZ_BTBD12_SLX4"/>
    <property type="match status" value="1"/>
</dbReference>
<feature type="region of interest" description="Disordered" evidence="18">
    <location>
        <begin position="1260"/>
        <end position="1334"/>
    </location>
</feature>
<evidence type="ECO:0000256" key="15">
    <source>
        <dbReference type="ARBA" id="ARBA00064578"/>
    </source>
</evidence>
<dbReference type="InterPro" id="IPR006642">
    <property type="entry name" value="Rad18_UBZ4"/>
</dbReference>
<dbReference type="GO" id="GO:0032206">
    <property type="term" value="P:positive regulation of telomere maintenance"/>
    <property type="evidence" value="ECO:0007669"/>
    <property type="project" value="UniProtKB-ARBA"/>
</dbReference>
<keyword evidence="3" id="KW-1017">Isopeptide bond</keyword>
<dbReference type="PANTHER" id="PTHR21541">
    <property type="entry name" value="BTB POZ DOMAIN CONTAINING 12"/>
    <property type="match status" value="1"/>
</dbReference>
<dbReference type="Gene3D" id="3.30.710.10">
    <property type="entry name" value="Potassium Channel Kv1.1, Chain A"/>
    <property type="match status" value="1"/>
</dbReference>
<feature type="region of interest" description="Disordered" evidence="18">
    <location>
        <begin position="268"/>
        <end position="289"/>
    </location>
</feature>
<dbReference type="InterPro" id="IPR000210">
    <property type="entry name" value="BTB/POZ_dom"/>
</dbReference>
<feature type="region of interest" description="Disordered" evidence="18">
    <location>
        <begin position="973"/>
        <end position="1034"/>
    </location>
</feature>
<feature type="compositionally biased region" description="Basic and acidic residues" evidence="18">
    <location>
        <begin position="907"/>
        <end position="918"/>
    </location>
</feature>
<feature type="region of interest" description="Disordered" evidence="18">
    <location>
        <begin position="25"/>
        <end position="56"/>
    </location>
</feature>
<evidence type="ECO:0000256" key="17">
    <source>
        <dbReference type="PROSITE-ProRule" id="PRU01256"/>
    </source>
</evidence>
<evidence type="ECO:0000256" key="6">
    <source>
        <dbReference type="ARBA" id="ARBA00022737"/>
    </source>
</evidence>
<feature type="region of interest" description="Disordered" evidence="18">
    <location>
        <begin position="1365"/>
        <end position="1416"/>
    </location>
</feature>
<keyword evidence="21" id="KW-0378">Hydrolase</keyword>
<keyword evidence="6" id="KW-0677">Repeat</keyword>
<feature type="region of interest" description="Disordered" evidence="18">
    <location>
        <begin position="388"/>
        <end position="435"/>
    </location>
</feature>
<feature type="region of interest" description="Disordered" evidence="18">
    <location>
        <begin position="197"/>
        <end position="232"/>
    </location>
</feature>
<dbReference type="SMART" id="SM00225">
    <property type="entry name" value="BTB"/>
    <property type="match status" value="1"/>
</dbReference>
<dbReference type="GO" id="GO:0000712">
    <property type="term" value="P:resolution of meiotic recombination intermediates"/>
    <property type="evidence" value="ECO:0007669"/>
    <property type="project" value="TreeGrafter"/>
</dbReference>
<evidence type="ECO:0000259" key="20">
    <source>
        <dbReference type="PROSITE" id="PS51908"/>
    </source>
</evidence>
<feature type="compositionally biased region" description="Polar residues" evidence="18">
    <location>
        <begin position="1017"/>
        <end position="1034"/>
    </location>
</feature>
<feature type="region of interest" description="Disordered" evidence="18">
    <location>
        <begin position="876"/>
        <end position="918"/>
    </location>
</feature>
<evidence type="ECO:0000256" key="4">
    <source>
        <dbReference type="ARBA" id="ARBA00022553"/>
    </source>
</evidence>
<keyword evidence="5" id="KW-0479">Metal-binding</keyword>
<dbReference type="GO" id="GO:0006281">
    <property type="term" value="P:DNA repair"/>
    <property type="evidence" value="ECO:0007669"/>
    <property type="project" value="UniProtKB-KW"/>
</dbReference>
<evidence type="ECO:0000256" key="7">
    <source>
        <dbReference type="ARBA" id="ARBA00022763"/>
    </source>
</evidence>
<reference evidence="21" key="1">
    <citation type="submission" date="2019-09" db="EMBL/GenBank/DDBJ databases">
        <title>Bird 10,000 Genomes (B10K) Project - Family phase.</title>
        <authorList>
            <person name="Zhang G."/>
        </authorList>
    </citation>
    <scope>NUCLEOTIDE SEQUENCE</scope>
    <source>
        <strain evidence="21">OUT-0039</strain>
        <tissue evidence="21">Muscle</tissue>
    </source>
</reference>
<feature type="compositionally biased region" description="Polar residues" evidence="18">
    <location>
        <begin position="1386"/>
        <end position="1396"/>
    </location>
</feature>
<feature type="region of interest" description="Disordered" evidence="18">
    <location>
        <begin position="811"/>
        <end position="836"/>
    </location>
</feature>
<accession>A0A851S3A6</accession>
<feature type="region of interest" description="Disordered" evidence="18">
    <location>
        <begin position="1152"/>
        <end position="1193"/>
    </location>
</feature>
<protein>
    <recommendedName>
        <fullName evidence="14">Structure-specific endonuclease subunit SLX4</fullName>
    </recommendedName>
    <alternativeName>
        <fullName evidence="16">BTB/POZ domain-containing protein 12</fullName>
    </alternativeName>
</protein>
<feature type="domain" description="UBZ4-type" evidence="20">
    <location>
        <begin position="105"/>
        <end position="135"/>
    </location>
</feature>
<evidence type="ECO:0000256" key="12">
    <source>
        <dbReference type="ARBA" id="ARBA00023204"/>
    </source>
</evidence>
<organism evidence="21 22">
    <name type="scientific">Certhia familiaris</name>
    <name type="common">Eurasian treecreeper</name>
    <dbReference type="NCBI Taxonomy" id="73333"/>
    <lineage>
        <taxon>Eukaryota</taxon>
        <taxon>Metazoa</taxon>
        <taxon>Chordata</taxon>
        <taxon>Craniata</taxon>
        <taxon>Vertebrata</taxon>
        <taxon>Euteleostomi</taxon>
        <taxon>Archelosauria</taxon>
        <taxon>Archosauria</taxon>
        <taxon>Dinosauria</taxon>
        <taxon>Saurischia</taxon>
        <taxon>Theropoda</taxon>
        <taxon>Coelurosauria</taxon>
        <taxon>Aves</taxon>
        <taxon>Neognathae</taxon>
        <taxon>Neoaves</taxon>
        <taxon>Telluraves</taxon>
        <taxon>Australaves</taxon>
        <taxon>Passeriformes</taxon>
        <taxon>Certhiidae</taxon>
        <taxon>Certhiinae</taxon>
        <taxon>Certhia</taxon>
    </lineage>
</organism>